<keyword evidence="7" id="KW-0496">Mitochondrion</keyword>
<evidence type="ECO:0000256" key="4">
    <source>
        <dbReference type="ARBA" id="ARBA00008218"/>
    </source>
</evidence>
<comment type="function">
    <text evidence="1">May play a role in mRNA splicing.</text>
</comment>
<dbReference type="AlphaFoldDB" id="A0AAW1S1Y5"/>
<dbReference type="GO" id="GO:0071011">
    <property type="term" value="C:precatalytic spliceosome"/>
    <property type="evidence" value="ECO:0007669"/>
    <property type="project" value="TreeGrafter"/>
</dbReference>
<feature type="compositionally biased region" description="Basic and acidic residues" evidence="11">
    <location>
        <begin position="163"/>
        <end position="206"/>
    </location>
</feature>
<evidence type="ECO:0000313" key="13">
    <source>
        <dbReference type="EMBL" id="KAK9839979.1"/>
    </source>
</evidence>
<comment type="subcellular location">
    <subcellularLocation>
        <location evidence="3">Mitochondrion</location>
    </subcellularLocation>
    <subcellularLocation>
        <location evidence="2">Nucleus</location>
    </subcellularLocation>
</comment>
<evidence type="ECO:0000256" key="6">
    <source>
        <dbReference type="ARBA" id="ARBA00022664"/>
    </source>
</evidence>
<feature type="compositionally biased region" description="Polar residues" evidence="11">
    <location>
        <begin position="82"/>
        <end position="95"/>
    </location>
</feature>
<dbReference type="Proteomes" id="UP001438707">
    <property type="component" value="Unassembled WGS sequence"/>
</dbReference>
<dbReference type="GO" id="GO:0005739">
    <property type="term" value="C:mitochondrion"/>
    <property type="evidence" value="ECO:0007669"/>
    <property type="project" value="UniProtKB-SubCell"/>
</dbReference>
<dbReference type="PANTHER" id="PTHR31077">
    <property type="entry name" value="U4/U6.U5 SMALL NUCLEAR RIBONUCLEOPROTEIN 27 KDA PROTEIN"/>
    <property type="match status" value="1"/>
</dbReference>
<dbReference type="Pfam" id="PF08648">
    <property type="entry name" value="SNRNP27"/>
    <property type="match status" value="1"/>
</dbReference>
<evidence type="ECO:0000256" key="11">
    <source>
        <dbReference type="SAM" id="MobiDB-lite"/>
    </source>
</evidence>
<feature type="domain" description="U4/U6.U5 small nuclear ribonucleoprotein 27kDa protein" evidence="12">
    <location>
        <begin position="276"/>
        <end position="332"/>
    </location>
</feature>
<evidence type="ECO:0000256" key="2">
    <source>
        <dbReference type="ARBA" id="ARBA00004123"/>
    </source>
</evidence>
<dbReference type="InterPro" id="IPR013957">
    <property type="entry name" value="SNRNP27"/>
</dbReference>
<dbReference type="SUPFAM" id="SSF47694">
    <property type="entry name" value="Cytochrome c oxidase subunit h"/>
    <property type="match status" value="1"/>
</dbReference>
<dbReference type="InterPro" id="IPR036549">
    <property type="entry name" value="CX6/COA6-like_sf"/>
</dbReference>
<accession>A0AAW1S1Y5</accession>
<reference evidence="13 14" key="1">
    <citation type="journal article" date="2024" name="Nat. Commun.">
        <title>Phylogenomics reveals the evolutionary origins of lichenization in chlorophyte algae.</title>
        <authorList>
            <person name="Puginier C."/>
            <person name="Libourel C."/>
            <person name="Otte J."/>
            <person name="Skaloud P."/>
            <person name="Haon M."/>
            <person name="Grisel S."/>
            <person name="Petersen M."/>
            <person name="Berrin J.G."/>
            <person name="Delaux P.M."/>
            <person name="Dal Grande F."/>
            <person name="Keller J."/>
        </authorList>
    </citation>
    <scope>NUCLEOTIDE SEQUENCE [LARGE SCALE GENOMIC DNA]</scope>
    <source>
        <strain evidence="13 14">SAG 2145</strain>
    </source>
</reference>
<organism evidence="13 14">
    <name type="scientific">Apatococcus lobatus</name>
    <dbReference type="NCBI Taxonomy" id="904363"/>
    <lineage>
        <taxon>Eukaryota</taxon>
        <taxon>Viridiplantae</taxon>
        <taxon>Chlorophyta</taxon>
        <taxon>core chlorophytes</taxon>
        <taxon>Trebouxiophyceae</taxon>
        <taxon>Chlorellales</taxon>
        <taxon>Chlorellaceae</taxon>
        <taxon>Apatococcus</taxon>
    </lineage>
</organism>
<dbReference type="GO" id="GO:0006397">
    <property type="term" value="P:mRNA processing"/>
    <property type="evidence" value="ECO:0007669"/>
    <property type="project" value="UniProtKB-KW"/>
</dbReference>
<dbReference type="InterPro" id="IPR048280">
    <property type="entry name" value="COX6B-like"/>
</dbReference>
<feature type="compositionally biased region" description="Basic and acidic residues" evidence="11">
    <location>
        <begin position="103"/>
        <end position="120"/>
    </location>
</feature>
<evidence type="ECO:0000256" key="1">
    <source>
        <dbReference type="ARBA" id="ARBA00003632"/>
    </source>
</evidence>
<evidence type="ECO:0000256" key="9">
    <source>
        <dbReference type="ARBA" id="ARBA00023187"/>
    </source>
</evidence>
<keyword evidence="14" id="KW-1185">Reference proteome</keyword>
<evidence type="ECO:0000256" key="3">
    <source>
        <dbReference type="ARBA" id="ARBA00004173"/>
    </source>
</evidence>
<evidence type="ECO:0000259" key="12">
    <source>
        <dbReference type="Pfam" id="PF08648"/>
    </source>
</evidence>
<feature type="region of interest" description="Disordered" evidence="11">
    <location>
        <begin position="82"/>
        <end position="269"/>
    </location>
</feature>
<evidence type="ECO:0000256" key="8">
    <source>
        <dbReference type="ARBA" id="ARBA00023157"/>
    </source>
</evidence>
<proteinExistence type="inferred from homology"/>
<comment type="caution">
    <text evidence="13">The sequence shown here is derived from an EMBL/GenBank/DDBJ whole genome shotgun (WGS) entry which is preliminary data.</text>
</comment>
<dbReference type="EMBL" id="JALJOS010000004">
    <property type="protein sequence ID" value="KAK9839979.1"/>
    <property type="molecule type" value="Genomic_DNA"/>
</dbReference>
<comment type="similarity">
    <text evidence="4">Belongs to the SNUT3 family.</text>
</comment>
<evidence type="ECO:0000313" key="14">
    <source>
        <dbReference type="Proteomes" id="UP001438707"/>
    </source>
</evidence>
<evidence type="ECO:0000256" key="10">
    <source>
        <dbReference type="ARBA" id="ARBA00023242"/>
    </source>
</evidence>
<evidence type="ECO:0000256" key="7">
    <source>
        <dbReference type="ARBA" id="ARBA00023128"/>
    </source>
</evidence>
<dbReference type="Gene3D" id="1.10.10.140">
    <property type="entry name" value="Cytochrome c oxidase, subunit VIb"/>
    <property type="match status" value="1"/>
</dbReference>
<evidence type="ECO:0000256" key="5">
    <source>
        <dbReference type="ARBA" id="ARBA00011825"/>
    </source>
</evidence>
<gene>
    <name evidence="13" type="ORF">WJX74_001425</name>
</gene>
<keyword evidence="8" id="KW-1015">Disulfide bond</keyword>
<dbReference type="GO" id="GO:0008380">
    <property type="term" value="P:RNA splicing"/>
    <property type="evidence" value="ECO:0007669"/>
    <property type="project" value="UniProtKB-KW"/>
</dbReference>
<feature type="region of interest" description="Disordered" evidence="11">
    <location>
        <begin position="319"/>
        <end position="345"/>
    </location>
</feature>
<protein>
    <recommendedName>
        <fullName evidence="12">U4/U6.U5 small nuclear ribonucleoprotein 27kDa protein domain-containing protein</fullName>
    </recommendedName>
</protein>
<keyword evidence="9" id="KW-0508">mRNA splicing</keyword>
<feature type="compositionally biased region" description="Basic and acidic residues" evidence="11">
    <location>
        <begin position="213"/>
        <end position="245"/>
    </location>
</feature>
<sequence length="345" mass="39585">MPVEAQVLKQARQDCYQAKDSFYSCLDSTGKPFTAGTAPEGCQKQRSDFEAACKSSWVSHFDKLKDKDTRLIQTLHKNINTSASKGQLKGQLSGQPSAPASDSKSRRDRDHRDRDADRDRHRSRHPRERSRERERERDHARGAGHEDRPRDKERRPGHRSRSRERDQAAVDRYHGRDRGREDDRREDRKRDRGHDQDPQRLRDEPAPKAPRHRSPERPRDSRRSDGSGEREEMWNGRPSYDEGRNGGDAMDEDGALPVPVPSQVPDLNFDADITPEEMQMMAGMGIPFGFDTTQGKDLKDDKVNAGAIKVKKNRLARQYMNRRGGFNRPLPAERTGEKTQVTSTR</sequence>
<dbReference type="Pfam" id="PF02297">
    <property type="entry name" value="COX6B"/>
    <property type="match status" value="1"/>
</dbReference>
<name>A0AAW1S1Y5_9CHLO</name>
<comment type="subunit">
    <text evidence="5">Part of a tri-snRNP complex.</text>
</comment>
<keyword evidence="10" id="KW-0539">Nucleus</keyword>
<keyword evidence="6" id="KW-0507">mRNA processing</keyword>
<feature type="compositionally biased region" description="Basic and acidic residues" evidence="11">
    <location>
        <begin position="129"/>
        <end position="154"/>
    </location>
</feature>
<dbReference type="PANTHER" id="PTHR31077:SF1">
    <property type="entry name" value="U4_U6.U5 SMALL NUCLEAR RIBONUCLEOPROTEIN 27 KDA PROTEIN"/>
    <property type="match status" value="1"/>
</dbReference>